<keyword evidence="1" id="KW-0732">Signal</keyword>
<sequence>MVRKSPAAACLGLVGVVLALLVVAPQHAEAARTPFHNLGSKFHAKGTGQGAQGLLEPLDSPIFQKIVSLQKQYSLLYNTGKGGNYSKLTEMYCGHGFLIADAEPEQGSFVTRDHMPAFYEFASTKVSHMETVPSVVFTESEEVLHEIGVMTTAEFPQQNYYVRWVYCNKMKEWKFDVHALSVGALTFPPDASTADLPAWSSPFLAKEARLDSGSSVLANVTEWDKQFAQTFSQLDFTALSDLYVAQVPPKFLPINVDYGFVTSKVDVGDYYSLRFYQEHNITSFTRDPIHTMADLGSPSSVVHEYGVSTKASAGGTTTGSKHYYYTRWVNEAAQDASKPSWRIDVDLLAVGLEQPTAATA</sequence>
<keyword evidence="3" id="KW-1185">Reference proteome</keyword>
<name>A0A5B8MXW2_9CHLO</name>
<gene>
    <name evidence="2" type="ORF">A3770_17p79150</name>
</gene>
<reference evidence="2 3" key="1">
    <citation type="submission" date="2018-07" db="EMBL/GenBank/DDBJ databases">
        <title>The complete nuclear genome of the prasinophyte Chloropicon primus (CCMP1205).</title>
        <authorList>
            <person name="Pombert J.-F."/>
            <person name="Otis C."/>
            <person name="Turmel M."/>
            <person name="Lemieux C."/>
        </authorList>
    </citation>
    <scope>NUCLEOTIDE SEQUENCE [LARGE SCALE GENOMIC DNA]</scope>
    <source>
        <strain evidence="2 3">CCMP1205</strain>
    </source>
</reference>
<evidence type="ECO:0000313" key="2">
    <source>
        <dbReference type="EMBL" id="QDZ25397.1"/>
    </source>
</evidence>
<dbReference type="AlphaFoldDB" id="A0A5B8MXW2"/>
<proteinExistence type="predicted"/>
<evidence type="ECO:0008006" key="4">
    <source>
        <dbReference type="Google" id="ProtNLM"/>
    </source>
</evidence>
<dbReference type="EMBL" id="CP031050">
    <property type="protein sequence ID" value="QDZ25397.1"/>
    <property type="molecule type" value="Genomic_DNA"/>
</dbReference>
<protein>
    <recommendedName>
        <fullName evidence="4">SnoaL-like domain-containing protein</fullName>
    </recommendedName>
</protein>
<feature type="chain" id="PRO_5022862990" description="SnoaL-like domain-containing protein" evidence="1">
    <location>
        <begin position="31"/>
        <end position="360"/>
    </location>
</feature>
<dbReference type="Proteomes" id="UP000316726">
    <property type="component" value="Chromosome 17"/>
</dbReference>
<feature type="signal peptide" evidence="1">
    <location>
        <begin position="1"/>
        <end position="30"/>
    </location>
</feature>
<organism evidence="2 3">
    <name type="scientific">Chloropicon primus</name>
    <dbReference type="NCBI Taxonomy" id="1764295"/>
    <lineage>
        <taxon>Eukaryota</taxon>
        <taxon>Viridiplantae</taxon>
        <taxon>Chlorophyta</taxon>
        <taxon>Chloropicophyceae</taxon>
        <taxon>Chloropicales</taxon>
        <taxon>Chloropicaceae</taxon>
        <taxon>Chloropicon</taxon>
    </lineage>
</organism>
<evidence type="ECO:0000256" key="1">
    <source>
        <dbReference type="SAM" id="SignalP"/>
    </source>
</evidence>
<accession>A0A5B8MXW2</accession>
<evidence type="ECO:0000313" key="3">
    <source>
        <dbReference type="Proteomes" id="UP000316726"/>
    </source>
</evidence>